<protein>
    <submittedName>
        <fullName evidence="1">Uncharacterized protein</fullName>
    </submittedName>
</protein>
<feature type="non-terminal residue" evidence="1">
    <location>
        <position position="1"/>
    </location>
</feature>
<comment type="caution">
    <text evidence="1">The sequence shown here is derived from an EMBL/GenBank/DDBJ whole genome shotgun (WGS) entry which is preliminary data.</text>
</comment>
<gene>
    <name evidence="1" type="ORF">PanWU01x14_034170</name>
</gene>
<dbReference type="AlphaFoldDB" id="A0A2P5DSU3"/>
<proteinExistence type="predicted"/>
<keyword evidence="2" id="KW-1185">Reference proteome</keyword>
<reference evidence="2" key="1">
    <citation type="submission" date="2016-06" db="EMBL/GenBank/DDBJ databases">
        <title>Parallel loss of symbiosis genes in relatives of nitrogen-fixing non-legume Parasponia.</title>
        <authorList>
            <person name="Van Velzen R."/>
            <person name="Holmer R."/>
            <person name="Bu F."/>
            <person name="Rutten L."/>
            <person name="Van Zeijl A."/>
            <person name="Liu W."/>
            <person name="Santuari L."/>
            <person name="Cao Q."/>
            <person name="Sharma T."/>
            <person name="Shen D."/>
            <person name="Roswanjaya Y."/>
            <person name="Wardhani T."/>
            <person name="Kalhor M.S."/>
            <person name="Jansen J."/>
            <person name="Van den Hoogen J."/>
            <person name="Gungor B."/>
            <person name="Hartog M."/>
            <person name="Hontelez J."/>
            <person name="Verver J."/>
            <person name="Yang W.-C."/>
            <person name="Schijlen E."/>
            <person name="Repin R."/>
            <person name="Schilthuizen M."/>
            <person name="Schranz E."/>
            <person name="Heidstra R."/>
            <person name="Miyata K."/>
            <person name="Fedorova E."/>
            <person name="Kohlen W."/>
            <person name="Bisseling T."/>
            <person name="Smit S."/>
            <person name="Geurts R."/>
        </authorList>
    </citation>
    <scope>NUCLEOTIDE SEQUENCE [LARGE SCALE GENOMIC DNA]</scope>
    <source>
        <strain evidence="2">cv. WU1-14</strain>
    </source>
</reference>
<organism evidence="1 2">
    <name type="scientific">Parasponia andersonii</name>
    <name type="common">Sponia andersonii</name>
    <dbReference type="NCBI Taxonomy" id="3476"/>
    <lineage>
        <taxon>Eukaryota</taxon>
        <taxon>Viridiplantae</taxon>
        <taxon>Streptophyta</taxon>
        <taxon>Embryophyta</taxon>
        <taxon>Tracheophyta</taxon>
        <taxon>Spermatophyta</taxon>
        <taxon>Magnoliopsida</taxon>
        <taxon>eudicotyledons</taxon>
        <taxon>Gunneridae</taxon>
        <taxon>Pentapetalae</taxon>
        <taxon>rosids</taxon>
        <taxon>fabids</taxon>
        <taxon>Rosales</taxon>
        <taxon>Cannabaceae</taxon>
        <taxon>Parasponia</taxon>
    </lineage>
</organism>
<evidence type="ECO:0000313" key="2">
    <source>
        <dbReference type="Proteomes" id="UP000237105"/>
    </source>
</evidence>
<dbReference type="Proteomes" id="UP000237105">
    <property type="component" value="Unassembled WGS sequence"/>
</dbReference>
<accession>A0A2P5DSU3</accession>
<evidence type="ECO:0000313" key="1">
    <source>
        <dbReference type="EMBL" id="PON76363.1"/>
    </source>
</evidence>
<sequence length="62" mass="6602">FQLNKCCTENVTPKSAAVISSQWHQLALGCLKLNADTAIFKGDDAIGGSGIIRDSEGMVLTY</sequence>
<name>A0A2P5DSU3_PARAD</name>
<dbReference type="EMBL" id="JXTB01000018">
    <property type="protein sequence ID" value="PON76363.1"/>
    <property type="molecule type" value="Genomic_DNA"/>
</dbReference>